<dbReference type="EMBL" id="LT629736">
    <property type="protein sequence ID" value="SDR72647.1"/>
    <property type="molecule type" value="Genomic_DNA"/>
</dbReference>
<feature type="transmembrane region" description="Helical" evidence="1">
    <location>
        <begin position="255"/>
        <end position="277"/>
    </location>
</feature>
<keyword evidence="1" id="KW-0812">Transmembrane</keyword>
<dbReference type="InterPro" id="IPR037185">
    <property type="entry name" value="EmrE-like"/>
</dbReference>
<keyword evidence="4" id="KW-1185">Reference proteome</keyword>
<keyword evidence="1" id="KW-0472">Membrane</keyword>
<evidence type="ECO:0000313" key="3">
    <source>
        <dbReference type="EMBL" id="SDR72647.1"/>
    </source>
</evidence>
<accession>A0A1H1LE14</accession>
<dbReference type="STRING" id="487184.SAMN05216421_0141"/>
<gene>
    <name evidence="3" type="ORF">SAMN05216421_0141</name>
</gene>
<evidence type="ECO:0000256" key="1">
    <source>
        <dbReference type="SAM" id="Phobius"/>
    </source>
</evidence>
<keyword evidence="1" id="KW-1133">Transmembrane helix</keyword>
<reference evidence="4" key="1">
    <citation type="submission" date="2016-10" db="EMBL/GenBank/DDBJ databases">
        <authorList>
            <person name="Varghese N."/>
            <person name="Submissions S."/>
        </authorList>
    </citation>
    <scope>NUCLEOTIDE SEQUENCE [LARGE SCALE GENOMIC DNA]</scope>
    <source>
        <strain evidence="4">NRRL B-51270</strain>
    </source>
</reference>
<sequence length="333" mass="36160">MACCYRLFYRELERHDESTGRSAAARLCRFDQKLPFGAQWMFYVNTFSMTHGRALASMHVAALMFGLTGIFGKLAQAGPGAIVLGRAVFAVIALGIFAQLFRQPMLRGLTRTRILQLAACGLLLGIHWLTFFHSVKIAGVGIATLGFASFPAFVVLLEWVGWRERPSRRDLLKVGLIVIGLVLVTPHFELGAEATTGLLWAVLSGLCFAAVSVGNRLTSLDLSPVQVACWQNLTILACLLPVSGVALLQMPPLDWLWIALLGLLCTGLAHGLFVASLSVLKARVASLFFALEPVYGILFAWYLFGEQPTPRMVLGGALIIGALVLVKRPPEPA</sequence>
<evidence type="ECO:0000313" key="4">
    <source>
        <dbReference type="Proteomes" id="UP000243207"/>
    </source>
</evidence>
<feature type="transmembrane region" description="Helical" evidence="1">
    <location>
        <begin position="113"/>
        <end position="131"/>
    </location>
</feature>
<feature type="transmembrane region" description="Helical" evidence="1">
    <location>
        <begin position="137"/>
        <end position="159"/>
    </location>
</feature>
<dbReference type="Proteomes" id="UP000243207">
    <property type="component" value="Chromosome I"/>
</dbReference>
<feature type="transmembrane region" description="Helical" evidence="1">
    <location>
        <begin position="227"/>
        <end position="249"/>
    </location>
</feature>
<dbReference type="GO" id="GO:0016020">
    <property type="term" value="C:membrane"/>
    <property type="evidence" value="ECO:0007669"/>
    <property type="project" value="InterPro"/>
</dbReference>
<proteinExistence type="predicted"/>
<feature type="transmembrane region" description="Helical" evidence="1">
    <location>
        <begin position="81"/>
        <end position="101"/>
    </location>
</feature>
<feature type="transmembrane region" description="Helical" evidence="1">
    <location>
        <begin position="54"/>
        <end position="75"/>
    </location>
</feature>
<evidence type="ECO:0000259" key="2">
    <source>
        <dbReference type="Pfam" id="PF00892"/>
    </source>
</evidence>
<feature type="domain" description="EamA" evidence="2">
    <location>
        <begin position="58"/>
        <end position="184"/>
    </location>
</feature>
<feature type="transmembrane region" description="Helical" evidence="1">
    <location>
        <begin position="284"/>
        <end position="304"/>
    </location>
</feature>
<organism evidence="3 4">
    <name type="scientific">Halopseudomonas xinjiangensis</name>
    <dbReference type="NCBI Taxonomy" id="487184"/>
    <lineage>
        <taxon>Bacteria</taxon>
        <taxon>Pseudomonadati</taxon>
        <taxon>Pseudomonadota</taxon>
        <taxon>Gammaproteobacteria</taxon>
        <taxon>Pseudomonadales</taxon>
        <taxon>Pseudomonadaceae</taxon>
        <taxon>Halopseudomonas</taxon>
    </lineage>
</organism>
<feature type="domain" description="EamA" evidence="2">
    <location>
        <begin position="196"/>
        <end position="326"/>
    </location>
</feature>
<dbReference type="SUPFAM" id="SSF103481">
    <property type="entry name" value="Multidrug resistance efflux transporter EmrE"/>
    <property type="match status" value="2"/>
</dbReference>
<feature type="transmembrane region" description="Helical" evidence="1">
    <location>
        <begin position="310"/>
        <end position="326"/>
    </location>
</feature>
<dbReference type="AlphaFoldDB" id="A0A1H1LE14"/>
<dbReference type="PANTHER" id="PTHR22911">
    <property type="entry name" value="ACYL-MALONYL CONDENSING ENZYME-RELATED"/>
    <property type="match status" value="1"/>
</dbReference>
<dbReference type="InterPro" id="IPR000620">
    <property type="entry name" value="EamA_dom"/>
</dbReference>
<name>A0A1H1LE14_9GAMM</name>
<feature type="transmembrane region" description="Helical" evidence="1">
    <location>
        <begin position="194"/>
        <end position="215"/>
    </location>
</feature>
<feature type="transmembrane region" description="Helical" evidence="1">
    <location>
        <begin position="171"/>
        <end position="188"/>
    </location>
</feature>
<dbReference type="Pfam" id="PF00892">
    <property type="entry name" value="EamA"/>
    <property type="match status" value="2"/>
</dbReference>
<dbReference type="PANTHER" id="PTHR22911:SF137">
    <property type="entry name" value="SOLUTE CARRIER FAMILY 35 MEMBER G2-RELATED"/>
    <property type="match status" value="1"/>
</dbReference>
<dbReference type="Gene3D" id="1.10.3730.20">
    <property type="match status" value="1"/>
</dbReference>
<protein>
    <submittedName>
        <fullName evidence="3">EamA domain-containing membrane protein RarD</fullName>
    </submittedName>
</protein>